<dbReference type="EC" id="2.1.1.6" evidence="1"/>
<dbReference type="OrthoDB" id="186626at2759"/>
<evidence type="ECO:0000256" key="1">
    <source>
        <dbReference type="ARBA" id="ARBA00012880"/>
    </source>
</evidence>
<dbReference type="eggNOG" id="KOG1663">
    <property type="taxonomic scope" value="Eukaryota"/>
</dbReference>
<keyword evidence="3" id="KW-0808">Transferase</keyword>
<protein>
    <recommendedName>
        <fullName evidence="1">catechol O-methyltransferase</fullName>
        <ecNumber evidence="1">2.1.1.6</ecNumber>
    </recommendedName>
</protein>
<dbReference type="Proteomes" id="UP000001514">
    <property type="component" value="Unassembled WGS sequence"/>
</dbReference>
<dbReference type="OMA" id="VEITRCV"/>
<dbReference type="EMBL" id="GL377578">
    <property type="protein sequence ID" value="EFJ28899.1"/>
    <property type="molecule type" value="Genomic_DNA"/>
</dbReference>
<dbReference type="InterPro" id="IPR002935">
    <property type="entry name" value="SAM_O-MeTrfase"/>
</dbReference>
<dbReference type="GO" id="GO:0008171">
    <property type="term" value="F:O-methyltransferase activity"/>
    <property type="evidence" value="ECO:0000318"/>
    <property type="project" value="GO_Central"/>
</dbReference>
<evidence type="ECO:0000313" key="8">
    <source>
        <dbReference type="Proteomes" id="UP000001514"/>
    </source>
</evidence>
<keyword evidence="8" id="KW-1185">Reference proteome</keyword>
<dbReference type="InterPro" id="IPR029063">
    <property type="entry name" value="SAM-dependent_MTases_sf"/>
</dbReference>
<sequence>MGGFFFHGWGGDGREEQLLEYVLENAERGNPQSVIQAVDEFARSGTWFMNVGEEKGRILDSSIAKKNPQLVLELGTYCGYSAVRMAANLKHPDSKLISLELTPHIADIARRIIDHAGLSSKVEVLLAPLSRQIDTIKSTLAKTNGQCFDFVFVDHDKDLYLPDYLLLKEKGLIDEGSVIFADNMGFPGSPKFWSYIQSHPQELETEVHKSAVEYISWIRDTVTVSTFHKL</sequence>
<dbReference type="STRING" id="88036.D8RFN8"/>
<dbReference type="PROSITE" id="PS51682">
    <property type="entry name" value="SAM_OMT_I"/>
    <property type="match status" value="1"/>
</dbReference>
<evidence type="ECO:0000256" key="3">
    <source>
        <dbReference type="ARBA" id="ARBA00022679"/>
    </source>
</evidence>
<evidence type="ECO:0000256" key="6">
    <source>
        <dbReference type="ARBA" id="ARBA00023453"/>
    </source>
</evidence>
<dbReference type="FunFam" id="3.40.50.150:FF:000054">
    <property type="entry name" value="Catechol O-methyltransferase"/>
    <property type="match status" value="1"/>
</dbReference>
<dbReference type="GO" id="GO:0006584">
    <property type="term" value="P:catecholamine metabolic process"/>
    <property type="evidence" value="ECO:0007669"/>
    <property type="project" value="UniProtKB-KW"/>
</dbReference>
<evidence type="ECO:0000256" key="4">
    <source>
        <dbReference type="ARBA" id="ARBA00022691"/>
    </source>
</evidence>
<keyword evidence="2" id="KW-0489">Methyltransferase</keyword>
<evidence type="ECO:0000256" key="2">
    <source>
        <dbReference type="ARBA" id="ARBA00022603"/>
    </source>
</evidence>
<accession>D8RFN8</accession>
<evidence type="ECO:0000313" key="7">
    <source>
        <dbReference type="EMBL" id="EFJ28899.1"/>
    </source>
</evidence>
<keyword evidence="4" id="KW-0949">S-adenosyl-L-methionine</keyword>
<dbReference type="CDD" id="cd02440">
    <property type="entry name" value="AdoMet_MTases"/>
    <property type="match status" value="1"/>
</dbReference>
<name>D8RFN8_SELML</name>
<dbReference type="PANTHER" id="PTHR43836">
    <property type="entry name" value="CATECHOL O-METHYLTRANSFERASE 1-RELATED"/>
    <property type="match status" value="1"/>
</dbReference>
<dbReference type="GO" id="GO:0016206">
    <property type="term" value="F:catechol O-methyltransferase activity"/>
    <property type="evidence" value="ECO:0007669"/>
    <property type="project" value="UniProtKB-EC"/>
</dbReference>
<evidence type="ECO:0000256" key="5">
    <source>
        <dbReference type="ARBA" id="ARBA00022939"/>
    </source>
</evidence>
<dbReference type="Pfam" id="PF01596">
    <property type="entry name" value="Methyltransf_3"/>
    <property type="match status" value="1"/>
</dbReference>
<dbReference type="HOGENOM" id="CLU_050461_5_0_1"/>
<dbReference type="Gramene" id="EFJ28899">
    <property type="protein sequence ID" value="EFJ28899"/>
    <property type="gene ID" value="SELMODRAFT_92673"/>
</dbReference>
<dbReference type="AlphaFoldDB" id="D8RFN8"/>
<dbReference type="SUPFAM" id="SSF53335">
    <property type="entry name" value="S-adenosyl-L-methionine-dependent methyltransferases"/>
    <property type="match status" value="1"/>
</dbReference>
<reference evidence="7 8" key="1">
    <citation type="journal article" date="2011" name="Science">
        <title>The Selaginella genome identifies genetic changes associated with the evolution of vascular plants.</title>
        <authorList>
            <person name="Banks J.A."/>
            <person name="Nishiyama T."/>
            <person name="Hasebe M."/>
            <person name="Bowman J.L."/>
            <person name="Gribskov M."/>
            <person name="dePamphilis C."/>
            <person name="Albert V.A."/>
            <person name="Aono N."/>
            <person name="Aoyama T."/>
            <person name="Ambrose B.A."/>
            <person name="Ashton N.W."/>
            <person name="Axtell M.J."/>
            <person name="Barker E."/>
            <person name="Barker M.S."/>
            <person name="Bennetzen J.L."/>
            <person name="Bonawitz N.D."/>
            <person name="Chapple C."/>
            <person name="Cheng C."/>
            <person name="Correa L.G."/>
            <person name="Dacre M."/>
            <person name="DeBarry J."/>
            <person name="Dreyer I."/>
            <person name="Elias M."/>
            <person name="Engstrom E.M."/>
            <person name="Estelle M."/>
            <person name="Feng L."/>
            <person name="Finet C."/>
            <person name="Floyd S.K."/>
            <person name="Frommer W.B."/>
            <person name="Fujita T."/>
            <person name="Gramzow L."/>
            <person name="Gutensohn M."/>
            <person name="Harholt J."/>
            <person name="Hattori M."/>
            <person name="Heyl A."/>
            <person name="Hirai T."/>
            <person name="Hiwatashi Y."/>
            <person name="Ishikawa M."/>
            <person name="Iwata M."/>
            <person name="Karol K.G."/>
            <person name="Koehler B."/>
            <person name="Kolukisaoglu U."/>
            <person name="Kubo M."/>
            <person name="Kurata T."/>
            <person name="Lalonde S."/>
            <person name="Li K."/>
            <person name="Li Y."/>
            <person name="Litt A."/>
            <person name="Lyons E."/>
            <person name="Manning G."/>
            <person name="Maruyama T."/>
            <person name="Michael T.P."/>
            <person name="Mikami K."/>
            <person name="Miyazaki S."/>
            <person name="Morinaga S."/>
            <person name="Murata T."/>
            <person name="Mueller-Roeber B."/>
            <person name="Nelson D.R."/>
            <person name="Obara M."/>
            <person name="Oguri Y."/>
            <person name="Olmstead R.G."/>
            <person name="Onodera N."/>
            <person name="Petersen B.L."/>
            <person name="Pils B."/>
            <person name="Prigge M."/>
            <person name="Rensing S.A."/>
            <person name="Riano-Pachon D.M."/>
            <person name="Roberts A.W."/>
            <person name="Sato Y."/>
            <person name="Scheller H.V."/>
            <person name="Schulz B."/>
            <person name="Schulz C."/>
            <person name="Shakirov E.V."/>
            <person name="Shibagaki N."/>
            <person name="Shinohara N."/>
            <person name="Shippen D.E."/>
            <person name="Soerensen I."/>
            <person name="Sotooka R."/>
            <person name="Sugimoto N."/>
            <person name="Sugita M."/>
            <person name="Sumikawa N."/>
            <person name="Tanurdzic M."/>
            <person name="Theissen G."/>
            <person name="Ulvskov P."/>
            <person name="Wakazuki S."/>
            <person name="Weng J.K."/>
            <person name="Willats W.W."/>
            <person name="Wipf D."/>
            <person name="Wolf P.G."/>
            <person name="Yang L."/>
            <person name="Zimmer A.D."/>
            <person name="Zhu Q."/>
            <person name="Mitros T."/>
            <person name="Hellsten U."/>
            <person name="Loque D."/>
            <person name="Otillar R."/>
            <person name="Salamov A."/>
            <person name="Schmutz J."/>
            <person name="Shapiro H."/>
            <person name="Lindquist E."/>
            <person name="Lucas S."/>
            <person name="Rokhsar D."/>
            <person name="Grigoriev I.V."/>
        </authorList>
    </citation>
    <scope>NUCLEOTIDE SEQUENCE [LARGE SCALE GENOMIC DNA]</scope>
</reference>
<dbReference type="KEGG" id="smo:SELMODRAFT_92673"/>
<organism evidence="8">
    <name type="scientific">Selaginella moellendorffii</name>
    <name type="common">Spikemoss</name>
    <dbReference type="NCBI Taxonomy" id="88036"/>
    <lineage>
        <taxon>Eukaryota</taxon>
        <taxon>Viridiplantae</taxon>
        <taxon>Streptophyta</taxon>
        <taxon>Embryophyta</taxon>
        <taxon>Tracheophyta</taxon>
        <taxon>Lycopodiopsida</taxon>
        <taxon>Selaginellales</taxon>
        <taxon>Selaginellaceae</taxon>
        <taxon>Selaginella</taxon>
    </lineage>
</organism>
<dbReference type="PANTHER" id="PTHR43836:SF2">
    <property type="entry name" value="CATECHOL O-METHYLTRANSFERASE 1-RELATED"/>
    <property type="match status" value="1"/>
</dbReference>
<dbReference type="InParanoid" id="D8RFN8"/>
<keyword evidence="5" id="KW-0128">Catecholamine metabolism</keyword>
<gene>
    <name evidence="7" type="ORF">SELMODRAFT_92673</name>
</gene>
<proteinExistence type="inferred from homology"/>
<dbReference type="Gene3D" id="3.40.50.150">
    <property type="entry name" value="Vaccinia Virus protein VP39"/>
    <property type="match status" value="1"/>
</dbReference>
<comment type="similarity">
    <text evidence="6">Belongs to the class I-like SAM-binding methyltransferase superfamily. Cation-dependent O-methyltransferase family.</text>
</comment>
<dbReference type="GO" id="GO:0032259">
    <property type="term" value="P:methylation"/>
    <property type="evidence" value="ECO:0007669"/>
    <property type="project" value="UniProtKB-KW"/>
</dbReference>